<dbReference type="SMART" id="SM00388">
    <property type="entry name" value="HisKA"/>
    <property type="match status" value="1"/>
</dbReference>
<dbReference type="Proteomes" id="UP000002066">
    <property type="component" value="Chromosome"/>
</dbReference>
<feature type="transmembrane region" description="Helical" evidence="9">
    <location>
        <begin position="6"/>
        <end position="26"/>
    </location>
</feature>
<dbReference type="CDD" id="cd00082">
    <property type="entry name" value="HisKA"/>
    <property type="match status" value="1"/>
</dbReference>
<protein>
    <recommendedName>
        <fullName evidence="8">Sensor-like histidine kinase SenX3</fullName>
        <ecNumber evidence="3">2.7.13.3</ecNumber>
    </recommendedName>
</protein>
<evidence type="ECO:0000256" key="1">
    <source>
        <dbReference type="ARBA" id="ARBA00000085"/>
    </source>
</evidence>
<dbReference type="Gene3D" id="3.30.565.10">
    <property type="entry name" value="Histidine kinase-like ATPase, C-terminal domain"/>
    <property type="match status" value="1"/>
</dbReference>
<dbReference type="SUPFAM" id="SSF47384">
    <property type="entry name" value="Homodimeric domain of signal transducing histidine kinase"/>
    <property type="match status" value="1"/>
</dbReference>
<dbReference type="SUPFAM" id="SSF55874">
    <property type="entry name" value="ATPase domain of HSP90 chaperone/DNA topoisomerase II/histidine kinase"/>
    <property type="match status" value="1"/>
</dbReference>
<comment type="subcellular location">
    <subcellularLocation>
        <location evidence="2">Cell membrane</location>
    </subcellularLocation>
</comment>
<dbReference type="AlphaFoldDB" id="A0A8D3WNT3"/>
<organism evidence="11 12">
    <name type="scientific">Streptomyces pratensis (strain ATCC 33331 / IAF-45CD)</name>
    <dbReference type="NCBI Taxonomy" id="591167"/>
    <lineage>
        <taxon>Bacteria</taxon>
        <taxon>Bacillati</taxon>
        <taxon>Actinomycetota</taxon>
        <taxon>Actinomycetes</taxon>
        <taxon>Kitasatosporales</taxon>
        <taxon>Streptomycetaceae</taxon>
        <taxon>Streptomyces</taxon>
    </lineage>
</organism>
<feature type="transmembrane region" description="Helical" evidence="9">
    <location>
        <begin position="33"/>
        <end position="61"/>
    </location>
</feature>
<keyword evidence="9" id="KW-0472">Membrane</keyword>
<evidence type="ECO:0000313" key="12">
    <source>
        <dbReference type="Proteomes" id="UP000002066"/>
    </source>
</evidence>
<dbReference type="Pfam" id="PF02518">
    <property type="entry name" value="HATPase_c"/>
    <property type="match status" value="1"/>
</dbReference>
<name>A0A8D3WNT3_STRFA</name>
<dbReference type="SMART" id="SM00387">
    <property type="entry name" value="HATPase_c"/>
    <property type="match status" value="1"/>
</dbReference>
<evidence type="ECO:0000256" key="8">
    <source>
        <dbReference type="ARBA" id="ARBA00039401"/>
    </source>
</evidence>
<evidence type="ECO:0000256" key="6">
    <source>
        <dbReference type="ARBA" id="ARBA00022777"/>
    </source>
</evidence>
<dbReference type="PANTHER" id="PTHR45453">
    <property type="entry name" value="PHOSPHATE REGULON SENSOR PROTEIN PHOR"/>
    <property type="match status" value="1"/>
</dbReference>
<dbReference type="Pfam" id="PF00512">
    <property type="entry name" value="HisKA"/>
    <property type="match status" value="1"/>
</dbReference>
<evidence type="ECO:0000256" key="5">
    <source>
        <dbReference type="ARBA" id="ARBA00022679"/>
    </source>
</evidence>
<feature type="transmembrane region" description="Helical" evidence="9">
    <location>
        <begin position="67"/>
        <end position="88"/>
    </location>
</feature>
<dbReference type="GO" id="GO:0000155">
    <property type="term" value="F:phosphorelay sensor kinase activity"/>
    <property type="evidence" value="ECO:0007669"/>
    <property type="project" value="InterPro"/>
</dbReference>
<keyword evidence="9" id="KW-1133">Transmembrane helix</keyword>
<dbReference type="EC" id="2.7.13.3" evidence="3"/>
<feature type="domain" description="Histidine kinase" evidence="10">
    <location>
        <begin position="157"/>
        <end position="369"/>
    </location>
</feature>
<dbReference type="Gene3D" id="1.10.287.130">
    <property type="match status" value="1"/>
</dbReference>
<keyword evidence="5" id="KW-0808">Transferase</keyword>
<dbReference type="PRINTS" id="PR00344">
    <property type="entry name" value="BCTRLSENSOR"/>
</dbReference>
<dbReference type="GO" id="GO:0004721">
    <property type="term" value="F:phosphoprotein phosphatase activity"/>
    <property type="evidence" value="ECO:0007669"/>
    <property type="project" value="TreeGrafter"/>
</dbReference>
<dbReference type="InterPro" id="IPR036890">
    <property type="entry name" value="HATPase_C_sf"/>
</dbReference>
<dbReference type="PANTHER" id="PTHR45453:SF1">
    <property type="entry name" value="PHOSPHATE REGULON SENSOR PROTEIN PHOR"/>
    <property type="match status" value="1"/>
</dbReference>
<dbReference type="InterPro" id="IPR004358">
    <property type="entry name" value="Sig_transdc_His_kin-like_C"/>
</dbReference>
<dbReference type="CDD" id="cd00075">
    <property type="entry name" value="HATPase"/>
    <property type="match status" value="1"/>
</dbReference>
<accession>A0A8D3WNT3</accession>
<evidence type="ECO:0000256" key="4">
    <source>
        <dbReference type="ARBA" id="ARBA00022553"/>
    </source>
</evidence>
<sequence length="371" mass="38634">MADIALIALFAFLGAAAAGLLGALALRLLRHRTLVVSLTVVAAVAVTAMLAGTLTVAWAMFLSPHDLTVVTTVVAMAAVVSLVTAVLLGRWVAARSRDLALAARSFGDGGTFAAPEGQATAELAALTRELAATSAKLAGSREREQALERSRRELVAWISHDLRTPLTGLRAMSEALEDGMAPDSGRYLRQIRTEVERMNDMVGDLFELSRIHAGSLALTPSRVSALDLVGDALAGAHPLARERGVRLVGGRIDAVPVEVDSKEMSRVMANLLINAIRRTPADGTVAVAARRSPEGIVLSVTDACGGIPEEDLARVFDTGWRGTHARTPPAGAGLGLAIVRGIVEAHAGRTGVRNVAGGCCFEVTLPAARGG</sequence>
<proteinExistence type="predicted"/>
<evidence type="ECO:0000256" key="7">
    <source>
        <dbReference type="ARBA" id="ARBA00023012"/>
    </source>
</evidence>
<dbReference type="InterPro" id="IPR036097">
    <property type="entry name" value="HisK_dim/P_sf"/>
</dbReference>
<gene>
    <name evidence="11" type="ordered locus">Sfla_5952</name>
</gene>
<evidence type="ECO:0000256" key="3">
    <source>
        <dbReference type="ARBA" id="ARBA00012438"/>
    </source>
</evidence>
<keyword evidence="7" id="KW-0902">Two-component regulatory system</keyword>
<dbReference type="PROSITE" id="PS50109">
    <property type="entry name" value="HIS_KIN"/>
    <property type="match status" value="1"/>
</dbReference>
<keyword evidence="6 11" id="KW-0418">Kinase</keyword>
<keyword evidence="9" id="KW-0812">Transmembrane</keyword>
<reference evidence="11 12" key="1">
    <citation type="submission" date="2011-01" db="EMBL/GenBank/DDBJ databases">
        <title>Complete sequence of chromosome of Streptomyces flavogriseus ATCC 33331.</title>
        <authorList>
            <consortium name="US DOE Joint Genome Institute"/>
            <person name="Lucas S."/>
            <person name="Copeland A."/>
            <person name="Lapidus A."/>
            <person name="Cheng J.-F."/>
            <person name="Goodwin L."/>
            <person name="Pitluck S."/>
            <person name="Davenport K."/>
            <person name="Detter J.C."/>
            <person name="Han C."/>
            <person name="Tapia R."/>
            <person name="Land M."/>
            <person name="Hauser L."/>
            <person name="Kyrpides N."/>
            <person name="Ivanova N."/>
            <person name="Ovchinnikova G."/>
            <person name="Pagani I."/>
            <person name="Brumm P."/>
            <person name="Mead D."/>
            <person name="Woyke T."/>
        </authorList>
    </citation>
    <scope>NUCLEOTIDE SEQUENCE [LARGE SCALE GENOMIC DNA]</scope>
    <source>
        <strain evidence="12">ATCC 33331 / IAF-45CD</strain>
    </source>
</reference>
<evidence type="ECO:0000313" key="11">
    <source>
        <dbReference type="EMBL" id="ADW07338.1"/>
    </source>
</evidence>
<dbReference type="GO" id="GO:0005886">
    <property type="term" value="C:plasma membrane"/>
    <property type="evidence" value="ECO:0007669"/>
    <property type="project" value="UniProtKB-SubCell"/>
</dbReference>
<dbReference type="InterPro" id="IPR003661">
    <property type="entry name" value="HisK_dim/P_dom"/>
</dbReference>
<evidence type="ECO:0000256" key="9">
    <source>
        <dbReference type="SAM" id="Phobius"/>
    </source>
</evidence>
<dbReference type="InterPro" id="IPR005467">
    <property type="entry name" value="His_kinase_dom"/>
</dbReference>
<dbReference type="FunFam" id="1.10.287.130:FF:000001">
    <property type="entry name" value="Two-component sensor histidine kinase"/>
    <property type="match status" value="1"/>
</dbReference>
<comment type="catalytic activity">
    <reaction evidence="1">
        <text>ATP + protein L-histidine = ADP + protein N-phospho-L-histidine.</text>
        <dbReference type="EC" id="2.7.13.3"/>
    </reaction>
</comment>
<dbReference type="KEGG" id="sfa:Sfla_5952"/>
<dbReference type="InterPro" id="IPR003594">
    <property type="entry name" value="HATPase_dom"/>
</dbReference>
<evidence type="ECO:0000256" key="2">
    <source>
        <dbReference type="ARBA" id="ARBA00004236"/>
    </source>
</evidence>
<evidence type="ECO:0000259" key="10">
    <source>
        <dbReference type="PROSITE" id="PS50109"/>
    </source>
</evidence>
<dbReference type="GO" id="GO:0016036">
    <property type="term" value="P:cellular response to phosphate starvation"/>
    <property type="evidence" value="ECO:0007669"/>
    <property type="project" value="TreeGrafter"/>
</dbReference>
<dbReference type="InterPro" id="IPR050351">
    <property type="entry name" value="BphY/WalK/GraS-like"/>
</dbReference>
<dbReference type="EMBL" id="CP002475">
    <property type="protein sequence ID" value="ADW07338.1"/>
    <property type="molecule type" value="Genomic_DNA"/>
</dbReference>
<dbReference type="OrthoDB" id="9806130at2"/>
<keyword evidence="4" id="KW-0597">Phosphoprotein</keyword>